<dbReference type="InterPro" id="IPR028098">
    <property type="entry name" value="Glyco_trans_4-like_N"/>
</dbReference>
<dbReference type="NCBIfam" id="TIGR02149">
    <property type="entry name" value="glgA_Coryne"/>
    <property type="match status" value="1"/>
</dbReference>
<comment type="caution">
    <text evidence="5">The sequence shown here is derived from an EMBL/GenBank/DDBJ whole genome shotgun (WGS) entry which is preliminary data.</text>
</comment>
<keyword evidence="2" id="KW-0808">Transferase</keyword>
<dbReference type="InterPro" id="IPR050194">
    <property type="entry name" value="Glycosyltransferase_grp1"/>
</dbReference>
<protein>
    <submittedName>
        <fullName evidence="5">Glycogen synthase</fullName>
    </submittedName>
</protein>
<dbReference type="Pfam" id="PF00534">
    <property type="entry name" value="Glycos_transf_1"/>
    <property type="match status" value="1"/>
</dbReference>
<sequence>MRVAVLTNEYPPEVYGGAGVHVDFLVRELRRLVEVEVHCFGQPRKDARAYLAPSELADANGALRALAIDLQMADGVGDVSVIHSHTWYANLGGHLAKLLHDRPHVVTAHSLEPLRPWKAEQLGGGYRISSWAERTAYEAADAVIAVSNGMRDDVLTAYPRLDPGRIHVVHNGVDTELYSPTGDDAALEKVGIDQDRPYVLYVGRITRQKGITHLLAAAERLDRDVQIVLCASAPDTPEIAAEVTERIDHLRTGGHTVLHETEMLAREEVISLLSHAAAFVCPSVYEPLGIVNLEAMACRAPVVASAVGGIPEVVQDGVTGLLVPYTPDDLPGFEAGLAEALGSIVSDPLRGSALGRAGRQRAVDLFSWEAIAEQTATVYMSLG</sequence>
<evidence type="ECO:0000259" key="4">
    <source>
        <dbReference type="Pfam" id="PF13439"/>
    </source>
</evidence>
<organism evidence="5 6">
    <name type="scientific">Cryptosporangium minutisporangium</name>
    <dbReference type="NCBI Taxonomy" id="113569"/>
    <lineage>
        <taxon>Bacteria</taxon>
        <taxon>Bacillati</taxon>
        <taxon>Actinomycetota</taxon>
        <taxon>Actinomycetes</taxon>
        <taxon>Cryptosporangiales</taxon>
        <taxon>Cryptosporangiaceae</taxon>
        <taxon>Cryptosporangium</taxon>
    </lineage>
</organism>
<accession>A0ABP6T4W3</accession>
<name>A0ABP6T4W3_9ACTN</name>
<dbReference type="PANTHER" id="PTHR45947">
    <property type="entry name" value="SULFOQUINOVOSYL TRANSFERASE SQD2"/>
    <property type="match status" value="1"/>
</dbReference>
<dbReference type="CDD" id="cd03801">
    <property type="entry name" value="GT4_PimA-like"/>
    <property type="match status" value="1"/>
</dbReference>
<evidence type="ECO:0000256" key="2">
    <source>
        <dbReference type="ARBA" id="ARBA00022679"/>
    </source>
</evidence>
<dbReference type="EMBL" id="BAAAYN010000041">
    <property type="protein sequence ID" value="GAA3393263.1"/>
    <property type="molecule type" value="Genomic_DNA"/>
</dbReference>
<evidence type="ECO:0000259" key="3">
    <source>
        <dbReference type="Pfam" id="PF00534"/>
    </source>
</evidence>
<dbReference type="Proteomes" id="UP001501676">
    <property type="component" value="Unassembled WGS sequence"/>
</dbReference>
<feature type="domain" description="Glycosyltransferase subfamily 4-like N-terminal" evidence="4">
    <location>
        <begin position="15"/>
        <end position="176"/>
    </location>
</feature>
<dbReference type="Gene3D" id="3.40.50.2000">
    <property type="entry name" value="Glycogen Phosphorylase B"/>
    <property type="match status" value="2"/>
</dbReference>
<evidence type="ECO:0000313" key="6">
    <source>
        <dbReference type="Proteomes" id="UP001501676"/>
    </source>
</evidence>
<reference evidence="6" key="1">
    <citation type="journal article" date="2019" name="Int. J. Syst. Evol. Microbiol.">
        <title>The Global Catalogue of Microorganisms (GCM) 10K type strain sequencing project: providing services to taxonomists for standard genome sequencing and annotation.</title>
        <authorList>
            <consortium name="The Broad Institute Genomics Platform"/>
            <consortium name="The Broad Institute Genome Sequencing Center for Infectious Disease"/>
            <person name="Wu L."/>
            <person name="Ma J."/>
        </authorList>
    </citation>
    <scope>NUCLEOTIDE SEQUENCE [LARGE SCALE GENOMIC DNA]</scope>
    <source>
        <strain evidence="6">JCM 9458</strain>
    </source>
</reference>
<keyword evidence="1" id="KW-0328">Glycosyltransferase</keyword>
<keyword evidence="6" id="KW-1185">Reference proteome</keyword>
<proteinExistence type="predicted"/>
<dbReference type="SUPFAM" id="SSF53756">
    <property type="entry name" value="UDP-Glycosyltransferase/glycogen phosphorylase"/>
    <property type="match status" value="1"/>
</dbReference>
<dbReference type="RefSeq" id="WP_345731432.1">
    <property type="nucleotide sequence ID" value="NZ_BAAAYN010000041.1"/>
</dbReference>
<gene>
    <name evidence="5" type="primary">glgA_1</name>
    <name evidence="5" type="ORF">GCM10020369_58170</name>
</gene>
<dbReference type="InterPro" id="IPR001296">
    <property type="entry name" value="Glyco_trans_1"/>
</dbReference>
<dbReference type="PANTHER" id="PTHR45947:SF3">
    <property type="entry name" value="SULFOQUINOVOSYL TRANSFERASE SQD2"/>
    <property type="match status" value="1"/>
</dbReference>
<dbReference type="Pfam" id="PF13439">
    <property type="entry name" value="Glyco_transf_4"/>
    <property type="match status" value="1"/>
</dbReference>
<evidence type="ECO:0000256" key="1">
    <source>
        <dbReference type="ARBA" id="ARBA00022676"/>
    </source>
</evidence>
<feature type="domain" description="Glycosyl transferase family 1" evidence="3">
    <location>
        <begin position="188"/>
        <end position="328"/>
    </location>
</feature>
<evidence type="ECO:0000313" key="5">
    <source>
        <dbReference type="EMBL" id="GAA3393263.1"/>
    </source>
</evidence>
<dbReference type="InterPro" id="IPR011875">
    <property type="entry name" value="M1P_synthase"/>
</dbReference>